<dbReference type="GO" id="GO:0006637">
    <property type="term" value="P:acyl-CoA metabolic process"/>
    <property type="evidence" value="ECO:0007669"/>
    <property type="project" value="TreeGrafter"/>
</dbReference>
<keyword evidence="2 3" id="KW-0378">Hydrolase</keyword>
<dbReference type="RefSeq" id="WP_132702187.1">
    <property type="nucleotide sequence ID" value="NZ_SLZR01000011.1"/>
</dbReference>
<dbReference type="GO" id="GO:0052816">
    <property type="term" value="F:long-chain fatty acyl-CoA hydrolase activity"/>
    <property type="evidence" value="ECO:0007669"/>
    <property type="project" value="TreeGrafter"/>
</dbReference>
<protein>
    <submittedName>
        <fullName evidence="5">Acyl-CoA hydrolase</fullName>
    </submittedName>
</protein>
<dbReference type="InterPro" id="IPR006683">
    <property type="entry name" value="Thioestr_dom"/>
</dbReference>
<dbReference type="InterPro" id="IPR029069">
    <property type="entry name" value="HotDog_dom_sf"/>
</dbReference>
<evidence type="ECO:0000313" key="6">
    <source>
        <dbReference type="Proteomes" id="UP000295793"/>
    </source>
</evidence>
<dbReference type="PANTHER" id="PTHR11049">
    <property type="entry name" value="ACYL COENZYME A THIOESTER HYDROLASE"/>
    <property type="match status" value="1"/>
</dbReference>
<dbReference type="EMBL" id="SLZR01000011">
    <property type="protein sequence ID" value="TCS39971.1"/>
    <property type="molecule type" value="Genomic_DNA"/>
</dbReference>
<evidence type="ECO:0000259" key="4">
    <source>
        <dbReference type="PROSITE" id="PS51770"/>
    </source>
</evidence>
<gene>
    <name evidence="5" type="ORF">BCF53_11162</name>
</gene>
<accession>A0A4R3I4X9</accession>
<proteinExistence type="inferred from homology"/>
<evidence type="ECO:0000256" key="2">
    <source>
        <dbReference type="ARBA" id="ARBA00022801"/>
    </source>
</evidence>
<dbReference type="Gene3D" id="3.10.129.10">
    <property type="entry name" value="Hotdog Thioesterase"/>
    <property type="match status" value="1"/>
</dbReference>
<comment type="caution">
    <text evidence="5">The sequence shown here is derived from an EMBL/GenBank/DDBJ whole genome shotgun (WGS) entry which is preliminary data.</text>
</comment>
<dbReference type="GO" id="GO:0005829">
    <property type="term" value="C:cytosol"/>
    <property type="evidence" value="ECO:0007669"/>
    <property type="project" value="TreeGrafter"/>
</dbReference>
<evidence type="ECO:0000256" key="3">
    <source>
        <dbReference type="PROSITE-ProRule" id="PRU01106"/>
    </source>
</evidence>
<dbReference type="SUPFAM" id="SSF54637">
    <property type="entry name" value="Thioesterase/thiol ester dehydrase-isomerase"/>
    <property type="match status" value="1"/>
</dbReference>
<comment type="similarity">
    <text evidence="1">Belongs to the acyl coenzyme A hydrolase family.</text>
</comment>
<dbReference type="PROSITE" id="PS51770">
    <property type="entry name" value="HOTDOG_ACOT"/>
    <property type="match status" value="1"/>
</dbReference>
<dbReference type="Pfam" id="PF03061">
    <property type="entry name" value="4HBT"/>
    <property type="match status" value="1"/>
</dbReference>
<evidence type="ECO:0000256" key="1">
    <source>
        <dbReference type="ARBA" id="ARBA00010458"/>
    </source>
</evidence>
<organism evidence="5 6">
    <name type="scientific">Reinekea marinisedimentorum</name>
    <dbReference type="NCBI Taxonomy" id="230495"/>
    <lineage>
        <taxon>Bacteria</taxon>
        <taxon>Pseudomonadati</taxon>
        <taxon>Pseudomonadota</taxon>
        <taxon>Gammaproteobacteria</taxon>
        <taxon>Oceanospirillales</taxon>
        <taxon>Saccharospirillaceae</taxon>
        <taxon>Reinekea</taxon>
    </lineage>
</organism>
<dbReference type="InterPro" id="IPR040170">
    <property type="entry name" value="Cytosol_ACT"/>
</dbReference>
<feature type="domain" description="HotDog ACOT-type" evidence="4">
    <location>
        <begin position="8"/>
        <end position="120"/>
    </location>
</feature>
<dbReference type="CDD" id="cd03442">
    <property type="entry name" value="BFIT_BACH"/>
    <property type="match status" value="1"/>
</dbReference>
<name>A0A4R3I4X9_9GAMM</name>
<reference evidence="5 6" key="1">
    <citation type="submission" date="2019-03" db="EMBL/GenBank/DDBJ databases">
        <title>Genomic Encyclopedia of Archaeal and Bacterial Type Strains, Phase II (KMG-II): from individual species to whole genera.</title>
        <authorList>
            <person name="Goeker M."/>
        </authorList>
    </citation>
    <scope>NUCLEOTIDE SEQUENCE [LARGE SCALE GENOMIC DNA]</scope>
    <source>
        <strain evidence="5 6">DSM 15388</strain>
    </source>
</reference>
<dbReference type="OrthoDB" id="9809430at2"/>
<dbReference type="Proteomes" id="UP000295793">
    <property type="component" value="Unassembled WGS sequence"/>
</dbReference>
<evidence type="ECO:0000313" key="5">
    <source>
        <dbReference type="EMBL" id="TCS39971.1"/>
    </source>
</evidence>
<keyword evidence="6" id="KW-1185">Reference proteome</keyword>
<dbReference type="InterPro" id="IPR033120">
    <property type="entry name" value="HOTDOG_ACOT"/>
</dbReference>
<sequence length="187" mass="21423">MNNQEYGYNEPVIMTMLITPDMANFSGNMHGGNLLKLLDQVAYTCAARYCGQYAVTLSVDHAHFKEAIKIGELVTFFASVNYVGNTSMEVGVKVVAEDIQTHEKRHTNSCYFTMVAVDKSGKPTKVPLLKLTDNIQKGRFISAKLRRELRMEHNARLQALHQEWKKNLETLSDEEINQQFEKYFEPR</sequence>
<dbReference type="AlphaFoldDB" id="A0A4R3I4X9"/>
<dbReference type="PANTHER" id="PTHR11049:SF16">
    <property type="entry name" value="PROTEIN VDLD"/>
    <property type="match status" value="1"/>
</dbReference>